<evidence type="ECO:0000256" key="9">
    <source>
        <dbReference type="ARBA" id="ARBA00023034"/>
    </source>
</evidence>
<dbReference type="AlphaFoldDB" id="A0AAV5ASC5"/>
<dbReference type="InterPro" id="IPR017106">
    <property type="entry name" value="Coatomer_gsu"/>
</dbReference>
<dbReference type="FunFam" id="2.60.40.1480:FF:000001">
    <property type="entry name" value="Coatomer subunit gamma"/>
    <property type="match status" value="1"/>
</dbReference>
<dbReference type="Proteomes" id="UP001050691">
    <property type="component" value="Unassembled WGS sequence"/>
</dbReference>
<dbReference type="Gene3D" id="1.10.20.10">
    <property type="entry name" value="Histone, subunit A"/>
    <property type="match status" value="1"/>
</dbReference>
<dbReference type="PANTHER" id="PTHR10261">
    <property type="entry name" value="COATOMER SUBUNIT GAMMA"/>
    <property type="match status" value="1"/>
</dbReference>
<evidence type="ECO:0000256" key="2">
    <source>
        <dbReference type="ARBA" id="ARBA00010720"/>
    </source>
</evidence>
<dbReference type="EMBL" id="BPWL01000011">
    <property type="protein sequence ID" value="GJJ15568.1"/>
    <property type="molecule type" value="Genomic_DNA"/>
</dbReference>
<protein>
    <recommendedName>
        <fullName evidence="13">Coatomer subunit gamma</fullName>
    </recommendedName>
</protein>
<dbReference type="SUPFAM" id="SSF47113">
    <property type="entry name" value="Histone-fold"/>
    <property type="match status" value="1"/>
</dbReference>
<feature type="domain" description="Coatomer subunit gamma C-terminal" evidence="17">
    <location>
        <begin position="802"/>
        <end position="907"/>
    </location>
</feature>
<evidence type="ECO:0000256" key="14">
    <source>
        <dbReference type="SAM" id="MobiDB-lite"/>
    </source>
</evidence>
<organism evidence="18 19">
    <name type="scientific">Clathrus columnatus</name>
    <dbReference type="NCBI Taxonomy" id="1419009"/>
    <lineage>
        <taxon>Eukaryota</taxon>
        <taxon>Fungi</taxon>
        <taxon>Dikarya</taxon>
        <taxon>Basidiomycota</taxon>
        <taxon>Agaricomycotina</taxon>
        <taxon>Agaricomycetes</taxon>
        <taxon>Phallomycetidae</taxon>
        <taxon>Phallales</taxon>
        <taxon>Clathraceae</taxon>
        <taxon>Clathrus</taxon>
    </lineage>
</organism>
<evidence type="ECO:0000256" key="13">
    <source>
        <dbReference type="PIRNR" id="PIRNR037093"/>
    </source>
</evidence>
<evidence type="ECO:0000256" key="7">
    <source>
        <dbReference type="ARBA" id="ARBA00022892"/>
    </source>
</evidence>
<dbReference type="Gene3D" id="3.30.310.10">
    <property type="entry name" value="TATA-Binding Protein"/>
    <property type="match status" value="1"/>
</dbReference>
<dbReference type="GO" id="GO:0000139">
    <property type="term" value="C:Golgi membrane"/>
    <property type="evidence" value="ECO:0007669"/>
    <property type="project" value="UniProtKB-SubCell"/>
</dbReference>
<feature type="compositionally biased region" description="Acidic residues" evidence="14">
    <location>
        <begin position="1013"/>
        <end position="1025"/>
    </location>
</feature>
<proteinExistence type="inferred from homology"/>
<feature type="domain" description="Coatomer gamma subunit appendage Ig-like subdomain" evidence="16">
    <location>
        <begin position="650"/>
        <end position="798"/>
    </location>
</feature>
<dbReference type="FunFam" id="3.30.310.10:FF:000008">
    <property type="entry name" value="Coatomer subunit gamma"/>
    <property type="match status" value="1"/>
</dbReference>
<dbReference type="CDD" id="cd22906">
    <property type="entry name" value="HFD_DRAP1"/>
    <property type="match status" value="1"/>
</dbReference>
<dbReference type="PANTHER" id="PTHR10261:SF0">
    <property type="entry name" value="COATOMER SUBUNIT GAMMA-2"/>
    <property type="match status" value="1"/>
</dbReference>
<name>A0AAV5ASC5_9AGAM</name>
<dbReference type="GO" id="GO:0005783">
    <property type="term" value="C:endoplasmic reticulum"/>
    <property type="evidence" value="ECO:0007669"/>
    <property type="project" value="TreeGrafter"/>
</dbReference>
<evidence type="ECO:0000256" key="11">
    <source>
        <dbReference type="ARBA" id="ARBA00023329"/>
    </source>
</evidence>
<comment type="similarity">
    <text evidence="2 13">Belongs to the COPG family.</text>
</comment>
<reference evidence="18" key="1">
    <citation type="submission" date="2021-10" db="EMBL/GenBank/DDBJ databases">
        <title>De novo Genome Assembly of Clathrus columnatus (Basidiomycota, Fungi) Using Illumina and Nanopore Sequence Data.</title>
        <authorList>
            <person name="Ogiso-Tanaka E."/>
            <person name="Itagaki H."/>
            <person name="Hosoya T."/>
            <person name="Hosaka K."/>
        </authorList>
    </citation>
    <scope>NUCLEOTIDE SEQUENCE</scope>
    <source>
        <strain evidence="18">MO-923</strain>
    </source>
</reference>
<keyword evidence="10 13" id="KW-0472">Membrane</keyword>
<dbReference type="SUPFAM" id="SSF55711">
    <property type="entry name" value="Subdomain of clathrin and coatomer appendage domain"/>
    <property type="match status" value="1"/>
</dbReference>
<evidence type="ECO:0000259" key="15">
    <source>
        <dbReference type="Pfam" id="PF01602"/>
    </source>
</evidence>
<dbReference type="PIRSF" id="PIRSF037093">
    <property type="entry name" value="Coatomer_gamma_subunit"/>
    <property type="match status" value="1"/>
</dbReference>
<dbReference type="Pfam" id="PF08752">
    <property type="entry name" value="COP-gamma_platf"/>
    <property type="match status" value="1"/>
</dbReference>
<keyword evidence="9 13" id="KW-0333">Golgi apparatus</keyword>
<dbReference type="InterPro" id="IPR011989">
    <property type="entry name" value="ARM-like"/>
</dbReference>
<dbReference type="GO" id="GO:0006891">
    <property type="term" value="P:intra-Golgi vesicle-mediated transport"/>
    <property type="evidence" value="ECO:0007669"/>
    <property type="project" value="TreeGrafter"/>
</dbReference>
<evidence type="ECO:0000256" key="8">
    <source>
        <dbReference type="ARBA" id="ARBA00022927"/>
    </source>
</evidence>
<dbReference type="InterPro" id="IPR009072">
    <property type="entry name" value="Histone-fold"/>
</dbReference>
<evidence type="ECO:0000256" key="5">
    <source>
        <dbReference type="ARBA" id="ARBA00022553"/>
    </source>
</evidence>
<dbReference type="GO" id="GO:0046982">
    <property type="term" value="F:protein heterodimerization activity"/>
    <property type="evidence" value="ECO:0007669"/>
    <property type="project" value="InterPro"/>
</dbReference>
<dbReference type="GO" id="GO:0006886">
    <property type="term" value="P:intracellular protein transport"/>
    <property type="evidence" value="ECO:0007669"/>
    <property type="project" value="InterPro"/>
</dbReference>
<dbReference type="InterPro" id="IPR012295">
    <property type="entry name" value="TBP_dom_sf"/>
</dbReference>
<gene>
    <name evidence="18" type="ORF">Clacol_009846</name>
</gene>
<dbReference type="InterPro" id="IPR013041">
    <property type="entry name" value="Clathrin_app_Ig-like_sf"/>
</dbReference>
<dbReference type="Gene3D" id="1.25.10.10">
    <property type="entry name" value="Leucine-rich Repeat Variant"/>
    <property type="match status" value="1"/>
</dbReference>
<keyword evidence="7 13" id="KW-0931">ER-Golgi transport</keyword>
<evidence type="ECO:0000256" key="6">
    <source>
        <dbReference type="ARBA" id="ARBA00022737"/>
    </source>
</evidence>
<evidence type="ECO:0000256" key="4">
    <source>
        <dbReference type="ARBA" id="ARBA00022490"/>
    </source>
</evidence>
<dbReference type="Gene3D" id="2.60.40.1480">
    <property type="entry name" value="Coatomer, gamma subunit, appendage domain"/>
    <property type="match status" value="1"/>
</dbReference>
<comment type="function">
    <text evidence="12 13">The coatomer is a cytosolic protein complex that binds to dilysine motifs and reversibly associates with Golgi non-clathrin-coated vesicles, which further mediate biosynthetic protein transport from the ER, via the Golgi up to the trans Golgi network. Coatomer complex is required for budding from Golgi membranes, and is essential for the retrograde Golgi-to-ER transport of dilysine-tagged proteins.</text>
</comment>
<evidence type="ECO:0000256" key="10">
    <source>
        <dbReference type="ARBA" id="ARBA00023136"/>
    </source>
</evidence>
<dbReference type="InterPro" id="IPR032154">
    <property type="entry name" value="Coatomer_g_Cpla"/>
</dbReference>
<accession>A0AAV5ASC5</accession>
<feature type="region of interest" description="Disordered" evidence="14">
    <location>
        <begin position="979"/>
        <end position="1025"/>
    </location>
</feature>
<dbReference type="InterPro" id="IPR013040">
    <property type="entry name" value="Coatomer_gsu_app_Ig-like_dom"/>
</dbReference>
<evidence type="ECO:0000313" key="19">
    <source>
        <dbReference type="Proteomes" id="UP001050691"/>
    </source>
</evidence>
<dbReference type="InterPro" id="IPR037067">
    <property type="entry name" value="Coatomer_gsu_app_sf"/>
</dbReference>
<dbReference type="GO" id="GO:0030126">
    <property type="term" value="C:COPI vesicle coat"/>
    <property type="evidence" value="ECO:0007669"/>
    <property type="project" value="InterPro"/>
</dbReference>
<comment type="subcellular location">
    <subcellularLocation>
        <location evidence="13">Cytoplasm</location>
    </subcellularLocation>
    <subcellularLocation>
        <location evidence="1 13">Golgi apparatus membrane</location>
        <topology evidence="1 13">Peripheral membrane protein</topology>
        <orientation evidence="1 13">Cytoplasmic side</orientation>
    </subcellularLocation>
    <subcellularLocation>
        <location evidence="13">Cytoplasmic vesicle</location>
        <location evidence="13">COPI-coated vesicle membrane</location>
        <topology evidence="13">Peripheral membrane protein</topology>
        <orientation evidence="13">Cytoplasmic side</orientation>
    </subcellularLocation>
</comment>
<evidence type="ECO:0000313" key="18">
    <source>
        <dbReference type="EMBL" id="GJJ15568.1"/>
    </source>
</evidence>
<dbReference type="GO" id="GO:0005793">
    <property type="term" value="C:endoplasmic reticulum-Golgi intermediate compartment"/>
    <property type="evidence" value="ECO:0007669"/>
    <property type="project" value="TreeGrafter"/>
</dbReference>
<sequence>MAFTKRDDDNGLGAYYSDKSAITQEARVFNESPINPRKCRALLTRINKDSGLRQMVYLTIKELSSSAEDVIIVTSSIMKDMQPNLEVVYRPNAIRALCRITDPSMIQTTERFFKAAIVDRNSSISSAALVSSYHLFPAAKEVIRRWVNETQEAVNAKSFSSSFFNVTNTASSYLGFGSSQPSTPTYQTIPSTSYITQYHALGLLYLIRQQDRMAVTKLIQQLGGGKSGAGSSLKNAMALCMLIRYAAKVMDEDPNMQKPMYDLLEGWLRHKSDMVNYEAARAICEMRNILSQQLTRPIAVLQLLLSSPKPALKFAAIRTLSTLALTYPNSVASCNLDMENLISDPNRSIATYAITTLLKTGNEASVDRLMKQISGFMAEISDEFKVIVVDAIRSLCLKFPSKQALMLNFLSGVLREEGGYDFKRAVVEAIFDMIKFIQDSKEAALSHLCEFIEDCEFTKLSVRILYLLGIEGPKAPQPTKFIRYIYNRVVLENAVVRAAAVSSLAKFGVNVADTAIKRSVKILLTRQVYYPPSDKNRIYLSSRCLDDVDDEVRDRAAMYLRVINDALLANIYVKEESIFSLSTLESSLVSYVNDPSASEKPFDPSVLPKISRVQMAIETARHNTMDIVNAPLPKRPEAMPGSAAVQTKSSYAEELSKISEFVQFGPVLNSSAKPIQLTESETEYVVSCVKHIYKEHIVFQFNVSNTISETLLENVSVAMQPVVQTELTEDFFIPVRRLTSANSPGIVYVAFARDNPSDYTVGTFQCTLKFISRELDPASGEPEEEGYEDEYQLEEVELGAGGDYIMPNHTNFASEWDRLRTGSTATETFALSAMDSIKAAVDSIIELLNMTPLGGTEHPTSTSLHTLQLSGLVFGGGGKVLVRGRMTFSSGQGVTLELSVRAEKEEARIKKIMQKDDDVGKVAQATPIALELFLSNVVEEAYKVTLARNAKRIESYHLKHAILNTPLLDFLKELVEAVPDPSNGGTIDESEVAPKKRTRGKGKGKAKFNDALKEDEEDESEDEDD</sequence>
<evidence type="ECO:0000256" key="3">
    <source>
        <dbReference type="ARBA" id="ARBA00022448"/>
    </source>
</evidence>
<feature type="compositionally biased region" description="Basic residues" evidence="14">
    <location>
        <begin position="995"/>
        <end position="1006"/>
    </location>
</feature>
<dbReference type="InterPro" id="IPR009028">
    <property type="entry name" value="Coatomer/calthrin_app_sub_C"/>
</dbReference>
<comment type="caution">
    <text evidence="18">The sequence shown here is derived from an EMBL/GenBank/DDBJ whole genome shotgun (WGS) entry which is preliminary data.</text>
</comment>
<dbReference type="GO" id="GO:0009306">
    <property type="term" value="P:protein secretion"/>
    <property type="evidence" value="ECO:0007669"/>
    <property type="project" value="TreeGrafter"/>
</dbReference>
<dbReference type="Pfam" id="PF01602">
    <property type="entry name" value="Adaptin_N"/>
    <property type="match status" value="1"/>
</dbReference>
<keyword evidence="4 13" id="KW-0963">Cytoplasm</keyword>
<dbReference type="InterPro" id="IPR002553">
    <property type="entry name" value="Clathrin/coatomer_adapt-like_N"/>
</dbReference>
<keyword evidence="8 13" id="KW-0653">Protein transport</keyword>
<evidence type="ECO:0000259" key="17">
    <source>
        <dbReference type="Pfam" id="PF16381"/>
    </source>
</evidence>
<keyword evidence="6" id="KW-0677">Repeat</keyword>
<feature type="domain" description="Clathrin/coatomer adaptor adaptin-like N-terminal" evidence="15">
    <location>
        <begin position="48"/>
        <end position="565"/>
    </location>
</feature>
<dbReference type="FunFam" id="1.25.10.10:FF:000071">
    <property type="entry name" value="Coatomer subunit gamma"/>
    <property type="match status" value="1"/>
</dbReference>
<dbReference type="GO" id="GO:0005198">
    <property type="term" value="F:structural molecule activity"/>
    <property type="evidence" value="ECO:0007669"/>
    <property type="project" value="InterPro"/>
</dbReference>
<keyword evidence="5" id="KW-0597">Phosphoprotein</keyword>
<keyword evidence="3 13" id="KW-0813">Transport</keyword>
<comment type="subunit">
    <text evidence="13">Oligomeric complex.</text>
</comment>
<dbReference type="Pfam" id="PF16381">
    <property type="entry name" value="Coatomer_g_Cpla"/>
    <property type="match status" value="1"/>
</dbReference>
<evidence type="ECO:0000259" key="16">
    <source>
        <dbReference type="Pfam" id="PF08752"/>
    </source>
</evidence>
<keyword evidence="19" id="KW-1185">Reference proteome</keyword>
<keyword evidence="11 13" id="KW-0968">Cytoplasmic vesicle</keyword>
<dbReference type="SUPFAM" id="SSF48371">
    <property type="entry name" value="ARM repeat"/>
    <property type="match status" value="1"/>
</dbReference>
<dbReference type="SUPFAM" id="SSF49348">
    <property type="entry name" value="Clathrin adaptor appendage domain"/>
    <property type="match status" value="1"/>
</dbReference>
<dbReference type="GO" id="GO:0006888">
    <property type="term" value="P:endoplasmic reticulum to Golgi vesicle-mediated transport"/>
    <property type="evidence" value="ECO:0007669"/>
    <property type="project" value="TreeGrafter"/>
</dbReference>
<dbReference type="InterPro" id="IPR016024">
    <property type="entry name" value="ARM-type_fold"/>
</dbReference>
<evidence type="ECO:0000256" key="12">
    <source>
        <dbReference type="ARBA" id="ARBA00025536"/>
    </source>
</evidence>
<evidence type="ECO:0000256" key="1">
    <source>
        <dbReference type="ARBA" id="ARBA00004255"/>
    </source>
</evidence>